<feature type="compositionally biased region" description="Acidic residues" evidence="1">
    <location>
        <begin position="1010"/>
        <end position="1042"/>
    </location>
</feature>
<evidence type="ECO:0000313" key="5">
    <source>
        <dbReference type="Proteomes" id="UP000094112"/>
    </source>
</evidence>
<dbReference type="InterPro" id="IPR011765">
    <property type="entry name" value="Pept_M16_N"/>
</dbReference>
<dbReference type="EMBL" id="KV454210">
    <property type="protein sequence ID" value="ODQ60349.1"/>
    <property type="molecule type" value="Genomic_DNA"/>
</dbReference>
<dbReference type="Gene3D" id="3.30.830.10">
    <property type="entry name" value="Metalloenzyme, LuxS/M16 peptidase-like"/>
    <property type="match status" value="4"/>
</dbReference>
<evidence type="ECO:0000256" key="1">
    <source>
        <dbReference type="SAM" id="MobiDB-lite"/>
    </source>
</evidence>
<evidence type="ECO:0008006" key="6">
    <source>
        <dbReference type="Google" id="ProtNLM"/>
    </source>
</evidence>
<dbReference type="Pfam" id="PF05193">
    <property type="entry name" value="Peptidase_M16_C"/>
    <property type="match status" value="1"/>
</dbReference>
<dbReference type="OrthoDB" id="4953at2759"/>
<dbReference type="Proteomes" id="UP000094112">
    <property type="component" value="Unassembled WGS sequence"/>
</dbReference>
<dbReference type="FunFam" id="3.30.830.10:FF:000015">
    <property type="entry name" value="Putative zinc metalloprotease"/>
    <property type="match status" value="1"/>
</dbReference>
<sequence length="1042" mass="117884">MTGSNFELLTSFDVEYAPSTIKKWRSKRTGLQAVLIDKESPIVNGFFAVATEVEDDSGTPHTLEHLVFMGSKKYPYKGLLDTLGNIAFSSTNAWTATDQTVYTLTTAGWECFKLLLPIYLDHILNPTLTDEACYTEVYHVDGEGKEKGVVFSEMQGIQNQPWFLSALNSSRALYHEKSGYSSETGGLMENLRKLSNDTIRKFHQSSYRPNNLCIILSGTVEEDEFLKTLDEFDSELPELGNDNYRPFVDSKYPIVPLDKEVVKNIEFPDKDESHGELSISWVGPKNEEYEQDLAITLLLEYLSESPVALLTKNLVEIDDPFASEIEYNTDDYTRIIPYIKLNDVPTEKLEQAKDKVFQLLKEHATIENFDLPRIKEIVENSKHKLIFATEKSEDILIDYTVTNFLYSDVESLTKNLKTMHDYETISKWTIEQWVELFQKYLINNHAAVVIAKPSKQLYKQVKDEGKKMIEDRLADLGDEGLRKLKGKLDEAQAKNDAPIPENILNSFPKPDPSKIKFIKTTSAAIGLNKDYENDLSNETVSRLVEDTPKDFPLYINVEQFKSQFISIDILMSSFEIPVELLPYFDLFSELFSLPLEIGGERIPYEQVIKDLQNDTVEHSFYTAYNNQFTEFVNAKIQVKKANYTKAIDWFKKIFFNTKFDENRIKVTVDKILNGLPSTKRSGLSMLSSITSRNCFTERSIKHSKDSLYTENFFRNLSKKLEDGGYKEIEQDLETIRSKLFKTNNFRIVISGDLSDIEHPIKAWEHFIEGQDLANDSLISVPRSFDVRTELGESLSKKVKIITAPASESTFLLASTKAPTDYHNEDAAAISLAASYLQAVEGPFWRGIRGTGLAYGANVSRSVETGQLSFDIYRGADAIGAFNVASKIVNDLASGATKLDKTLVEGAVSSLVNSIASSESNYYNAAASKYLDNVLKKRGPDFNTKFIRKLSQITEDDLIRVLNKYYVPLFDSKTSVIFVCAHPSKSEELNKFFSGLGYEVSVEEVPSSNSEDGDEEGSEFDSEEYTEESGSDSEEEETDSDDE</sequence>
<evidence type="ECO:0000259" key="3">
    <source>
        <dbReference type="Pfam" id="PF05193"/>
    </source>
</evidence>
<reference evidence="4 5" key="1">
    <citation type="journal article" date="2016" name="Proc. Natl. Acad. Sci. U.S.A.">
        <title>Comparative genomics of biotechnologically important yeasts.</title>
        <authorList>
            <person name="Riley R."/>
            <person name="Haridas S."/>
            <person name="Wolfe K.H."/>
            <person name="Lopes M.R."/>
            <person name="Hittinger C.T."/>
            <person name="Goeker M."/>
            <person name="Salamov A.A."/>
            <person name="Wisecaver J.H."/>
            <person name="Long T.M."/>
            <person name="Calvey C.H."/>
            <person name="Aerts A.L."/>
            <person name="Barry K.W."/>
            <person name="Choi C."/>
            <person name="Clum A."/>
            <person name="Coughlan A.Y."/>
            <person name="Deshpande S."/>
            <person name="Douglass A.P."/>
            <person name="Hanson S.J."/>
            <person name="Klenk H.-P."/>
            <person name="LaButti K.M."/>
            <person name="Lapidus A."/>
            <person name="Lindquist E.A."/>
            <person name="Lipzen A.M."/>
            <person name="Meier-Kolthoff J.P."/>
            <person name="Ohm R.A."/>
            <person name="Otillar R.P."/>
            <person name="Pangilinan J.L."/>
            <person name="Peng Y."/>
            <person name="Rokas A."/>
            <person name="Rosa C.A."/>
            <person name="Scheuner C."/>
            <person name="Sibirny A.A."/>
            <person name="Slot J.C."/>
            <person name="Stielow J.B."/>
            <person name="Sun H."/>
            <person name="Kurtzman C.P."/>
            <person name="Blackwell M."/>
            <person name="Grigoriev I.V."/>
            <person name="Jeffries T.W."/>
        </authorList>
    </citation>
    <scope>NUCLEOTIDE SEQUENCE [LARGE SCALE GENOMIC DNA]</scope>
    <source>
        <strain evidence="5">ATCC 58044 / CBS 1984 / NCYC 433 / NRRL Y-366-8</strain>
    </source>
</reference>
<dbReference type="GO" id="GO:0046872">
    <property type="term" value="F:metal ion binding"/>
    <property type="evidence" value="ECO:0007669"/>
    <property type="project" value="InterPro"/>
</dbReference>
<dbReference type="SUPFAM" id="SSF63411">
    <property type="entry name" value="LuxS/MPP-like metallohydrolase"/>
    <property type="match status" value="4"/>
</dbReference>
<evidence type="ECO:0000313" key="4">
    <source>
        <dbReference type="EMBL" id="ODQ60349.1"/>
    </source>
</evidence>
<accession>A0A1E3P4C3</accession>
<dbReference type="RefSeq" id="XP_019039556.1">
    <property type="nucleotide sequence ID" value="XM_019183459.1"/>
</dbReference>
<evidence type="ECO:0000259" key="2">
    <source>
        <dbReference type="Pfam" id="PF00675"/>
    </source>
</evidence>
<dbReference type="AlphaFoldDB" id="A0A1E3P4C3"/>
<dbReference type="InterPro" id="IPR007863">
    <property type="entry name" value="Peptidase_M16_C"/>
</dbReference>
<dbReference type="GeneID" id="30200705"/>
<feature type="domain" description="Peptidase M16 N-terminal" evidence="2">
    <location>
        <begin position="52"/>
        <end position="141"/>
    </location>
</feature>
<dbReference type="Pfam" id="PF00675">
    <property type="entry name" value="Peptidase_M16"/>
    <property type="match status" value="1"/>
</dbReference>
<dbReference type="InterPro" id="IPR011249">
    <property type="entry name" value="Metalloenz_LuxS/M16"/>
</dbReference>
<keyword evidence="5" id="KW-1185">Reference proteome</keyword>
<gene>
    <name evidence="4" type="ORF">WICANDRAFT_62911</name>
</gene>
<dbReference type="PANTHER" id="PTHR43016">
    <property type="entry name" value="PRESEQUENCE PROTEASE"/>
    <property type="match status" value="1"/>
</dbReference>
<feature type="region of interest" description="Disordered" evidence="1">
    <location>
        <begin position="1002"/>
        <end position="1042"/>
    </location>
</feature>
<dbReference type="PANTHER" id="PTHR43016:SF16">
    <property type="entry name" value="METALLOPROTEASE, PUTATIVE (AFU_ORTHOLOGUE AFUA_4G07610)-RELATED"/>
    <property type="match status" value="1"/>
</dbReference>
<feature type="domain" description="Peptidase M16 C-terminal" evidence="3">
    <location>
        <begin position="194"/>
        <end position="364"/>
    </location>
</feature>
<proteinExistence type="predicted"/>
<dbReference type="FunFam" id="3.30.830.10:FF:000031">
    <property type="entry name" value="Putative zinc metalloprotease"/>
    <property type="match status" value="1"/>
</dbReference>
<dbReference type="STRING" id="683960.A0A1E3P4C3"/>
<name>A0A1E3P4C3_WICAA</name>
<protein>
    <recommendedName>
        <fullName evidence="6">Mitochondrial presequence protease</fullName>
    </recommendedName>
</protein>
<organism evidence="4 5">
    <name type="scientific">Wickerhamomyces anomalus (strain ATCC 58044 / CBS 1984 / NCYC 433 / NRRL Y-366-8)</name>
    <name type="common">Yeast</name>
    <name type="synonym">Hansenula anomala</name>
    <dbReference type="NCBI Taxonomy" id="683960"/>
    <lineage>
        <taxon>Eukaryota</taxon>
        <taxon>Fungi</taxon>
        <taxon>Dikarya</taxon>
        <taxon>Ascomycota</taxon>
        <taxon>Saccharomycotina</taxon>
        <taxon>Saccharomycetes</taxon>
        <taxon>Phaffomycetales</taxon>
        <taxon>Wickerhamomycetaceae</taxon>
        <taxon>Wickerhamomyces</taxon>
    </lineage>
</organism>